<evidence type="ECO:0000259" key="7">
    <source>
        <dbReference type="Pfam" id="PF12828"/>
    </source>
</evidence>
<dbReference type="GO" id="GO:0071949">
    <property type="term" value="F:FAD binding"/>
    <property type="evidence" value="ECO:0007669"/>
    <property type="project" value="InterPro"/>
</dbReference>
<dbReference type="EMBL" id="CP089279">
    <property type="protein sequence ID" value="USP80567.1"/>
    <property type="molecule type" value="Genomic_DNA"/>
</dbReference>
<evidence type="ECO:0000313" key="8">
    <source>
        <dbReference type="EMBL" id="USP80567.1"/>
    </source>
</evidence>
<evidence type="ECO:0000259" key="6">
    <source>
        <dbReference type="Pfam" id="PF12825"/>
    </source>
</evidence>
<feature type="domain" description="PX-associated" evidence="7">
    <location>
        <begin position="438"/>
        <end position="557"/>
    </location>
</feature>
<evidence type="ECO:0000256" key="2">
    <source>
        <dbReference type="ARBA" id="ARBA00022827"/>
    </source>
</evidence>
<feature type="compositionally biased region" description="Polar residues" evidence="4">
    <location>
        <begin position="1017"/>
        <end position="1028"/>
    </location>
</feature>
<dbReference type="InterPro" id="IPR047168">
    <property type="entry name" value="LEC1-like"/>
</dbReference>
<evidence type="ECO:0000256" key="4">
    <source>
        <dbReference type="SAM" id="MobiDB-lite"/>
    </source>
</evidence>
<dbReference type="InterPro" id="IPR024554">
    <property type="entry name" value="LEC1-like_C"/>
</dbReference>
<sequence>MASPEVSVEYADVLVVGGGPVGLVTAYQLARNLSHSNHCIRIIEQHAKSSQDQYGRAITLFPRSSEMLDQLGLADSLAHQAFACRETVNFDSHGNEVEGRGWAFMQNMKDTQWDFALVLRQKYQEDVFRKAMKKEGVEIQAPYALTDIQVLQDVKPGDYRILATIEHGETRVKSIVKCRYLVGADGGKSFVRRAMKIPFDGSSTEDKWVRIDGVVETNHPKPRSYCAIESPTHGNVLWAALDRGATRIGFAFTSERQKAYKEFNEEAAVQEAIASVQPFSLKFKQVDWWTIYIVGQRIARSFFVDDCIFLAGDACHTHSSGAAQGMNTGIHDAVNLGWKLSLVIQGLASPALLHSYEAERLPNVRRLIDYDKAISRLMTMQLPENWTGDPKADPNEVLGKVMAEAAPFSSGLGIYYEQDGYLNVSAPQTEHISTMSTPKPLTPAQTHALFDILIHHQVYAEIEAFKYPATIDQYGYPFRKADGVQSTSPLLQNMLNKFALCNPAIRNFGEAWWSEKIQTLVARMAEAELSESYDKGAIGSRKALATAASSIAEYVARGMLGGYSRARTNEGKKEYDTSKPEDVIQGFEELVHESIYGNALDDLCEKVKATPRLEDHSSSLQAAHEYMLLNAASFLHHVFVMSPDGQYLVRLLENLHRLIPYTVIKQTLRVGNAATMINGMVRLVLAKLSVTAMTNWIGLTNNTNDGMNLLQQIISTVLAWDTSEFQKRASKLETSRNAPDKKVFKAIKTFVYASREKHEAARSQSISESKSIVAVILETADPPYKIDAESLNEHQHSVAMEYLSTYLSIRDREELTKVLCKSNPDVLTSTIRDAVAAMDPVIRAIHNAVDLSGTVTDAEAFITDLIKTAKPKKKGGYRSRDASKSRPSSPDPASIMDQEASDAPTVEEFVQLLKKHAPSMHKFLHQVTKNAPDLADDYLVYAKRIFSEFRVDQRALEAEERGEGGAGNMTAPLHSIFETLSKEKQEELKELLDKHEKHLKHLKSTSQSRLESIMRPTPSSSQNNNGTTHGPGMYLARWNALLDSTLISPATIHGPVRRGWEVKGELDGKGLKTNTTLLSDRPSKRDRVSAMMADGTGDRIERKERKRDGLEEESMEVVWESLRDGWVGVCRGLEIMGPD</sequence>
<dbReference type="PANTHER" id="PTHR47185">
    <property type="entry name" value="PX DOMAIN-CONTAINING PROTEIN YPR097W"/>
    <property type="match status" value="1"/>
</dbReference>
<accession>A0A9Q8ZEK4</accession>
<gene>
    <name evidence="8" type="ORF">yc1106_07841</name>
</gene>
<dbReference type="InterPro" id="IPR002938">
    <property type="entry name" value="FAD-bd"/>
</dbReference>
<evidence type="ECO:0000256" key="1">
    <source>
        <dbReference type="ARBA" id="ARBA00022630"/>
    </source>
</evidence>
<dbReference type="PRINTS" id="PR00420">
    <property type="entry name" value="RNGMNOXGNASE"/>
</dbReference>
<dbReference type="Gene3D" id="3.30.9.10">
    <property type="entry name" value="D-Amino Acid Oxidase, subunit A, domain 2"/>
    <property type="match status" value="1"/>
</dbReference>
<protein>
    <recommendedName>
        <fullName evidence="10">FAD-binding domain-containing protein</fullName>
    </recommendedName>
</protein>
<keyword evidence="9" id="KW-1185">Reference proteome</keyword>
<dbReference type="Pfam" id="PF12825">
    <property type="entry name" value="DUF3818"/>
    <property type="match status" value="2"/>
</dbReference>
<dbReference type="Proteomes" id="UP001056012">
    <property type="component" value="Chromosome 6"/>
</dbReference>
<proteinExistence type="predicted"/>
<dbReference type="SUPFAM" id="SSF54373">
    <property type="entry name" value="FAD-linked reductases, C-terminal domain"/>
    <property type="match status" value="1"/>
</dbReference>
<dbReference type="Pfam" id="PF01494">
    <property type="entry name" value="FAD_binding_3"/>
    <property type="match status" value="1"/>
</dbReference>
<dbReference type="SUPFAM" id="SSF51905">
    <property type="entry name" value="FAD/NAD(P)-binding domain"/>
    <property type="match status" value="1"/>
</dbReference>
<dbReference type="InterPro" id="IPR024555">
    <property type="entry name" value="PX-associated"/>
</dbReference>
<keyword evidence="1" id="KW-0285">Flavoprotein</keyword>
<reference evidence="8" key="1">
    <citation type="submission" date="2021-12" db="EMBL/GenBank/DDBJ databases">
        <title>Curvularia clavata genome.</title>
        <authorList>
            <person name="Cao Y."/>
        </authorList>
    </citation>
    <scope>NUCLEOTIDE SEQUENCE</scope>
    <source>
        <strain evidence="8">Yc1106</strain>
    </source>
</reference>
<evidence type="ECO:0000256" key="3">
    <source>
        <dbReference type="ARBA" id="ARBA00023002"/>
    </source>
</evidence>
<evidence type="ECO:0008006" key="10">
    <source>
        <dbReference type="Google" id="ProtNLM"/>
    </source>
</evidence>
<dbReference type="Pfam" id="PF12828">
    <property type="entry name" value="PXB"/>
    <property type="match status" value="1"/>
</dbReference>
<dbReference type="VEuPathDB" id="FungiDB:yc1106_07841"/>
<feature type="domain" description="PX" evidence="6">
    <location>
        <begin position="799"/>
        <end position="875"/>
    </location>
</feature>
<dbReference type="Gene3D" id="3.50.50.60">
    <property type="entry name" value="FAD/NAD(P)-binding domain"/>
    <property type="match status" value="1"/>
</dbReference>
<name>A0A9Q8ZEK4_CURCL</name>
<feature type="region of interest" description="Disordered" evidence="4">
    <location>
        <begin position="1002"/>
        <end position="1029"/>
    </location>
</feature>
<dbReference type="GO" id="GO:0016491">
    <property type="term" value="F:oxidoreductase activity"/>
    <property type="evidence" value="ECO:0007669"/>
    <property type="project" value="UniProtKB-KW"/>
</dbReference>
<dbReference type="AlphaFoldDB" id="A0A9Q8ZEK4"/>
<feature type="domain" description="FAD-binding" evidence="5">
    <location>
        <begin position="11"/>
        <end position="369"/>
    </location>
</feature>
<evidence type="ECO:0000313" key="9">
    <source>
        <dbReference type="Proteomes" id="UP001056012"/>
    </source>
</evidence>
<keyword evidence="2" id="KW-0274">FAD</keyword>
<dbReference type="InterPro" id="IPR036188">
    <property type="entry name" value="FAD/NAD-bd_sf"/>
</dbReference>
<evidence type="ECO:0000259" key="5">
    <source>
        <dbReference type="Pfam" id="PF01494"/>
    </source>
</evidence>
<keyword evidence="3" id="KW-0560">Oxidoreductase</keyword>
<organism evidence="8 9">
    <name type="scientific">Curvularia clavata</name>
    <dbReference type="NCBI Taxonomy" id="95742"/>
    <lineage>
        <taxon>Eukaryota</taxon>
        <taxon>Fungi</taxon>
        <taxon>Dikarya</taxon>
        <taxon>Ascomycota</taxon>
        <taxon>Pezizomycotina</taxon>
        <taxon>Dothideomycetes</taxon>
        <taxon>Pleosporomycetidae</taxon>
        <taxon>Pleosporales</taxon>
        <taxon>Pleosporineae</taxon>
        <taxon>Pleosporaceae</taxon>
        <taxon>Curvularia</taxon>
    </lineage>
</organism>
<dbReference type="PANTHER" id="PTHR47185:SF2">
    <property type="entry name" value="FUNGAL PROTEIN"/>
    <property type="match status" value="1"/>
</dbReference>
<feature type="region of interest" description="Disordered" evidence="4">
    <location>
        <begin position="872"/>
        <end position="902"/>
    </location>
</feature>
<feature type="domain" description="PX" evidence="6">
    <location>
        <begin position="600"/>
        <end position="796"/>
    </location>
</feature>
<dbReference type="OrthoDB" id="2117459at2759"/>
<dbReference type="GO" id="GO:0035091">
    <property type="term" value="F:phosphatidylinositol binding"/>
    <property type="evidence" value="ECO:0007669"/>
    <property type="project" value="TreeGrafter"/>
</dbReference>